<proteinExistence type="predicted"/>
<sequence length="141" mass="14999">MAPQTVLQTGRMRGSKSTVGPLSVAEFPHSLFSFNTLAGTEAAEPQVPEDTSADPVLSSPATSGVDNALLGTEGLGQRRSRSHWFCWSHWWRTSGGQSMVGLETRKQCNCGVNLSSSLLNRVKPFFIPPASSGVASKASGY</sequence>
<evidence type="ECO:0000313" key="3">
    <source>
        <dbReference type="Proteomes" id="UP000752171"/>
    </source>
</evidence>
<dbReference type="EMBL" id="JAICCE010000004">
    <property type="protein sequence ID" value="KAG9278286.1"/>
    <property type="molecule type" value="Genomic_DNA"/>
</dbReference>
<evidence type="ECO:0000313" key="2">
    <source>
        <dbReference type="EMBL" id="KAG9278286.1"/>
    </source>
</evidence>
<comment type="caution">
    <text evidence="2">The sequence shown here is derived from an EMBL/GenBank/DDBJ whole genome shotgun (WGS) entry which is preliminary data.</text>
</comment>
<dbReference type="Proteomes" id="UP000752171">
    <property type="component" value="Unassembled WGS sequence"/>
</dbReference>
<feature type="region of interest" description="Disordered" evidence="1">
    <location>
        <begin position="42"/>
        <end position="69"/>
    </location>
</feature>
<protein>
    <submittedName>
        <fullName evidence="2">Uncharacterized protein</fullName>
    </submittedName>
</protein>
<reference evidence="2 3" key="1">
    <citation type="submission" date="2021-07" db="EMBL/GenBank/DDBJ databases">
        <authorList>
            <person name="Imarazene B."/>
            <person name="Zahm M."/>
            <person name="Klopp C."/>
            <person name="Cabau C."/>
            <person name="Beille S."/>
            <person name="Jouanno E."/>
            <person name="Castinel A."/>
            <person name="Lluch J."/>
            <person name="Gil L."/>
            <person name="Kuchtly C."/>
            <person name="Lopez Roques C."/>
            <person name="Donnadieu C."/>
            <person name="Parrinello H."/>
            <person name="Journot L."/>
            <person name="Du K."/>
            <person name="Schartl M."/>
            <person name="Retaux S."/>
            <person name="Guiguen Y."/>
        </authorList>
    </citation>
    <scope>NUCLEOTIDE SEQUENCE [LARGE SCALE GENOMIC DNA]</scope>
    <source>
        <strain evidence="2">Pach_M1</strain>
        <tissue evidence="2">Testis</tissue>
    </source>
</reference>
<name>A0A8T2M9K8_ASTMX</name>
<accession>A0A8T2M9K8</accession>
<dbReference type="AlphaFoldDB" id="A0A8T2M9K8"/>
<organism evidence="2 3">
    <name type="scientific">Astyanax mexicanus</name>
    <name type="common">Blind cave fish</name>
    <name type="synonym">Astyanax fasciatus mexicanus</name>
    <dbReference type="NCBI Taxonomy" id="7994"/>
    <lineage>
        <taxon>Eukaryota</taxon>
        <taxon>Metazoa</taxon>
        <taxon>Chordata</taxon>
        <taxon>Craniata</taxon>
        <taxon>Vertebrata</taxon>
        <taxon>Euteleostomi</taxon>
        <taxon>Actinopterygii</taxon>
        <taxon>Neopterygii</taxon>
        <taxon>Teleostei</taxon>
        <taxon>Ostariophysi</taxon>
        <taxon>Characiformes</taxon>
        <taxon>Characoidei</taxon>
        <taxon>Acestrorhamphidae</taxon>
        <taxon>Acestrorhamphinae</taxon>
        <taxon>Astyanax</taxon>
    </lineage>
</organism>
<gene>
    <name evidence="2" type="ORF">AMEX_G6130</name>
</gene>
<evidence type="ECO:0000256" key="1">
    <source>
        <dbReference type="SAM" id="MobiDB-lite"/>
    </source>
</evidence>